<gene>
    <name evidence="2" type="ORF">P7K49_039399</name>
</gene>
<dbReference type="Proteomes" id="UP001266305">
    <property type="component" value="Unassembled WGS sequence"/>
</dbReference>
<comment type="caution">
    <text evidence="2">The sequence shown here is derived from an EMBL/GenBank/DDBJ whole genome shotgun (WGS) entry which is preliminary data.</text>
</comment>
<accession>A0ABQ9TBS3</accession>
<evidence type="ECO:0000313" key="2">
    <source>
        <dbReference type="EMBL" id="KAK2082174.1"/>
    </source>
</evidence>
<feature type="region of interest" description="Disordered" evidence="1">
    <location>
        <begin position="1"/>
        <end position="45"/>
    </location>
</feature>
<feature type="compositionally biased region" description="Polar residues" evidence="1">
    <location>
        <begin position="16"/>
        <end position="36"/>
    </location>
</feature>
<feature type="non-terminal residue" evidence="2">
    <location>
        <position position="1"/>
    </location>
</feature>
<reference evidence="2 3" key="1">
    <citation type="submission" date="2023-05" db="EMBL/GenBank/DDBJ databases">
        <title>B98-5 Cell Line De Novo Hybrid Assembly: An Optical Mapping Approach.</title>
        <authorList>
            <person name="Kananen K."/>
            <person name="Auerbach J.A."/>
            <person name="Kautto E."/>
            <person name="Blachly J.S."/>
        </authorList>
    </citation>
    <scope>NUCLEOTIDE SEQUENCE [LARGE SCALE GENOMIC DNA]</scope>
    <source>
        <strain evidence="2">B95-8</strain>
        <tissue evidence="2">Cell line</tissue>
    </source>
</reference>
<keyword evidence="3" id="KW-1185">Reference proteome</keyword>
<name>A0ABQ9TBS3_SAGOE</name>
<evidence type="ECO:0000256" key="1">
    <source>
        <dbReference type="SAM" id="MobiDB-lite"/>
    </source>
</evidence>
<proteinExistence type="predicted"/>
<organism evidence="2 3">
    <name type="scientific">Saguinus oedipus</name>
    <name type="common">Cotton-top tamarin</name>
    <name type="synonym">Oedipomidas oedipus</name>
    <dbReference type="NCBI Taxonomy" id="9490"/>
    <lineage>
        <taxon>Eukaryota</taxon>
        <taxon>Metazoa</taxon>
        <taxon>Chordata</taxon>
        <taxon>Craniata</taxon>
        <taxon>Vertebrata</taxon>
        <taxon>Euteleostomi</taxon>
        <taxon>Mammalia</taxon>
        <taxon>Eutheria</taxon>
        <taxon>Euarchontoglires</taxon>
        <taxon>Primates</taxon>
        <taxon>Haplorrhini</taxon>
        <taxon>Platyrrhini</taxon>
        <taxon>Cebidae</taxon>
        <taxon>Callitrichinae</taxon>
        <taxon>Saguinus</taxon>
    </lineage>
</organism>
<protein>
    <submittedName>
        <fullName evidence="2">Uncharacterized protein</fullName>
    </submittedName>
</protein>
<sequence>GNVASESERQRKDWGQSASRGVQAESWSDGQKNGSTLPGEACLDNGQMEFGAREWLITCQT</sequence>
<evidence type="ECO:0000313" key="3">
    <source>
        <dbReference type="Proteomes" id="UP001266305"/>
    </source>
</evidence>
<dbReference type="EMBL" id="JASSZA010000043">
    <property type="protein sequence ID" value="KAK2082174.1"/>
    <property type="molecule type" value="Genomic_DNA"/>
</dbReference>
<feature type="compositionally biased region" description="Basic and acidic residues" evidence="1">
    <location>
        <begin position="1"/>
        <end position="14"/>
    </location>
</feature>